<name>A0A0R3LCS4_9BRAD</name>
<gene>
    <name evidence="2" type="ORF">CQ12_26025</name>
</gene>
<dbReference type="STRING" id="280332.CQ12_26025"/>
<evidence type="ECO:0000256" key="1">
    <source>
        <dbReference type="SAM" id="SignalP"/>
    </source>
</evidence>
<dbReference type="InterPro" id="IPR027268">
    <property type="entry name" value="Peptidase_M4/M1_CTD_sf"/>
</dbReference>
<dbReference type="AlphaFoldDB" id="A0A0R3LCS4"/>
<evidence type="ECO:0008006" key="4">
    <source>
        <dbReference type="Google" id="ProtNLM"/>
    </source>
</evidence>
<sequence length="330" mass="36274">MKSAGALRWSFAAAVIAAMLASTVSFRAGAQSEYMRGDRMPYDAFDRLPQTDLEVRGGIIHVAFAPGDMALPREKLLDWIRMSAQAVTTYYGRFPVSSLRLLLVPVDGGRISGGTTWGYRGAAIRIPLGRDSTEDVLRRDWVMVHEMVHTALPDMPDRYAWLSEGLAVYVEPVARVQAGDLTAQEIWQAMMRDMPKGLPQAGDQGLDNTGTWGRKYWGGAMFCLLADIEIRKATNNRLGLQDAMRGVLAAGGNHEQDWPIDRILATADKAVGVDVLTRLHREMGPKPVTPDLATVWRDLGLKRIGEDIEFDDTAPLAAIRKAITAPQSNG</sequence>
<feature type="signal peptide" evidence="1">
    <location>
        <begin position="1"/>
        <end position="27"/>
    </location>
</feature>
<dbReference type="Proteomes" id="UP000050863">
    <property type="component" value="Unassembled WGS sequence"/>
</dbReference>
<dbReference type="RefSeq" id="WP_057837718.1">
    <property type="nucleotide sequence ID" value="NZ_LLXZ01000143.1"/>
</dbReference>
<protein>
    <recommendedName>
        <fullName evidence="4">Peptidase M61 catalytic domain-containing protein</fullName>
    </recommendedName>
</protein>
<keyword evidence="1" id="KW-0732">Signal</keyword>
<keyword evidence="3" id="KW-1185">Reference proteome</keyword>
<reference evidence="2 3" key="1">
    <citation type="submission" date="2014-03" db="EMBL/GenBank/DDBJ databases">
        <title>Bradyrhizobium valentinum sp. nov., isolated from effective nodules of Lupinus mariae-josephae, a lupine endemic of basic-lime soils in Eastern Spain.</title>
        <authorList>
            <person name="Duran D."/>
            <person name="Rey L."/>
            <person name="Navarro A."/>
            <person name="Busquets A."/>
            <person name="Imperial J."/>
            <person name="Ruiz-Argueso T."/>
        </authorList>
    </citation>
    <scope>NUCLEOTIDE SEQUENCE [LARGE SCALE GENOMIC DNA]</scope>
    <source>
        <strain evidence="2 3">PAC68</strain>
    </source>
</reference>
<dbReference type="Gene3D" id="1.10.390.10">
    <property type="entry name" value="Neutral Protease Domain 2"/>
    <property type="match status" value="1"/>
</dbReference>
<evidence type="ECO:0000313" key="2">
    <source>
        <dbReference type="EMBL" id="KRR03485.1"/>
    </source>
</evidence>
<evidence type="ECO:0000313" key="3">
    <source>
        <dbReference type="Proteomes" id="UP000050863"/>
    </source>
</evidence>
<organism evidence="2 3">
    <name type="scientific">Bradyrhizobium jicamae</name>
    <dbReference type="NCBI Taxonomy" id="280332"/>
    <lineage>
        <taxon>Bacteria</taxon>
        <taxon>Pseudomonadati</taxon>
        <taxon>Pseudomonadota</taxon>
        <taxon>Alphaproteobacteria</taxon>
        <taxon>Hyphomicrobiales</taxon>
        <taxon>Nitrobacteraceae</taxon>
        <taxon>Bradyrhizobium</taxon>
    </lineage>
</organism>
<comment type="caution">
    <text evidence="2">The sequence shown here is derived from an EMBL/GenBank/DDBJ whole genome shotgun (WGS) entry which is preliminary data.</text>
</comment>
<accession>A0A0R3LCS4</accession>
<dbReference type="EMBL" id="LLXZ01000143">
    <property type="protein sequence ID" value="KRR03485.1"/>
    <property type="molecule type" value="Genomic_DNA"/>
</dbReference>
<proteinExistence type="predicted"/>
<feature type="chain" id="PRO_5006442917" description="Peptidase M61 catalytic domain-containing protein" evidence="1">
    <location>
        <begin position="28"/>
        <end position="330"/>
    </location>
</feature>